<dbReference type="RefSeq" id="WP_170077126.1">
    <property type="nucleotide sequence ID" value="NZ_JABAFA010000004.1"/>
</dbReference>
<dbReference type="PANTHER" id="PTHR30487">
    <property type="entry name" value="TYPE 4 PREPILIN-LIKE PROTEINS LEADER PEPTIDE-PROCESSING ENZYME"/>
    <property type="match status" value="1"/>
</dbReference>
<evidence type="ECO:0000256" key="1">
    <source>
        <dbReference type="ARBA" id="ARBA00005801"/>
    </source>
</evidence>
<protein>
    <submittedName>
        <fullName evidence="5">Prepilin peptidase</fullName>
    </submittedName>
</protein>
<dbReference type="AlphaFoldDB" id="A0A848BAQ5"/>
<keyword evidence="3" id="KW-1133">Transmembrane helix</keyword>
<dbReference type="GO" id="GO:0005886">
    <property type="term" value="C:plasma membrane"/>
    <property type="evidence" value="ECO:0007669"/>
    <property type="project" value="TreeGrafter"/>
</dbReference>
<keyword evidence="3" id="KW-0472">Membrane</keyword>
<reference evidence="5 6" key="1">
    <citation type="submission" date="2020-04" db="EMBL/GenBank/DDBJ databases">
        <authorList>
            <person name="Hitch T.C.A."/>
            <person name="Wylensek D."/>
            <person name="Clavel T."/>
        </authorList>
    </citation>
    <scope>NUCLEOTIDE SEQUENCE [LARGE SCALE GENOMIC DNA]</scope>
    <source>
        <strain evidence="5 6">PG-130-P53-12</strain>
    </source>
</reference>
<evidence type="ECO:0000259" key="4">
    <source>
        <dbReference type="Pfam" id="PF01478"/>
    </source>
</evidence>
<gene>
    <name evidence="5" type="ORF">HF878_02760</name>
</gene>
<feature type="transmembrane region" description="Helical" evidence="3">
    <location>
        <begin position="34"/>
        <end position="62"/>
    </location>
</feature>
<comment type="similarity">
    <text evidence="1 2">Belongs to the peptidase A24 family.</text>
</comment>
<proteinExistence type="inferred from homology"/>
<organism evidence="5 6">
    <name type="scientific">Selenomonas bovis</name>
    <dbReference type="NCBI Taxonomy" id="416586"/>
    <lineage>
        <taxon>Bacteria</taxon>
        <taxon>Bacillati</taxon>
        <taxon>Bacillota</taxon>
        <taxon>Negativicutes</taxon>
        <taxon>Selenomonadales</taxon>
        <taxon>Selenomonadaceae</taxon>
        <taxon>Selenomonas</taxon>
    </lineage>
</organism>
<dbReference type="PANTHER" id="PTHR30487:SF0">
    <property type="entry name" value="PREPILIN LEADER PEPTIDASE_N-METHYLTRANSFERASE-RELATED"/>
    <property type="match status" value="1"/>
</dbReference>
<evidence type="ECO:0000313" key="5">
    <source>
        <dbReference type="EMBL" id="NMD98407.1"/>
    </source>
</evidence>
<evidence type="ECO:0000313" key="6">
    <source>
        <dbReference type="Proteomes" id="UP000543804"/>
    </source>
</evidence>
<dbReference type="InterPro" id="IPR014032">
    <property type="entry name" value="Peptidase_A24A_bac"/>
</dbReference>
<dbReference type="EMBL" id="JABAFA010000004">
    <property type="protein sequence ID" value="NMD98407.1"/>
    <property type="molecule type" value="Genomic_DNA"/>
</dbReference>
<keyword evidence="3" id="KW-0812">Transmembrane</keyword>
<dbReference type="GO" id="GO:0004190">
    <property type="term" value="F:aspartic-type endopeptidase activity"/>
    <property type="evidence" value="ECO:0007669"/>
    <property type="project" value="InterPro"/>
</dbReference>
<feature type="transmembrane region" description="Helical" evidence="3">
    <location>
        <begin position="6"/>
        <end position="22"/>
    </location>
</feature>
<name>A0A848BAQ5_9FIRM</name>
<keyword evidence="6" id="KW-1185">Reference proteome</keyword>
<dbReference type="Proteomes" id="UP000543804">
    <property type="component" value="Unassembled WGS sequence"/>
</dbReference>
<feature type="domain" description="Prepilin type IV endopeptidase peptidase" evidence="4">
    <location>
        <begin position="12"/>
        <end position="114"/>
    </location>
</feature>
<comment type="caution">
    <text evidence="5">The sequence shown here is derived from an EMBL/GenBank/DDBJ whole genome shotgun (WGS) entry which is preliminary data.</text>
</comment>
<dbReference type="Gene3D" id="1.20.120.1220">
    <property type="match status" value="1"/>
</dbReference>
<evidence type="ECO:0000256" key="2">
    <source>
        <dbReference type="RuleBase" id="RU003793"/>
    </source>
</evidence>
<evidence type="ECO:0000256" key="3">
    <source>
        <dbReference type="SAM" id="Phobius"/>
    </source>
</evidence>
<dbReference type="GO" id="GO:0006465">
    <property type="term" value="P:signal peptide processing"/>
    <property type="evidence" value="ECO:0007669"/>
    <property type="project" value="TreeGrafter"/>
</dbReference>
<sequence length="157" mass="16318">MERLTFLLAAFIYGIVLLRLAVVDVRTGYLPDRLVLPLGALGILLSAAGVLSPLAVSFAGAAFGGGLFYLVRCLSHGGMGGGDVKLAAAIGAWTGMPAVLPALFAAFFLGSLAALFLLCRGVRRRATLPFGPFLAAGGLLGLVSGERIVRFYCEVFL</sequence>
<dbReference type="Pfam" id="PF01478">
    <property type="entry name" value="Peptidase_A24"/>
    <property type="match status" value="1"/>
</dbReference>
<dbReference type="InterPro" id="IPR050882">
    <property type="entry name" value="Prepilin_peptidase/N-MTase"/>
</dbReference>
<accession>A0A848BAQ5</accession>
<feature type="transmembrane region" description="Helical" evidence="3">
    <location>
        <begin position="98"/>
        <end position="119"/>
    </location>
</feature>
<dbReference type="InterPro" id="IPR000045">
    <property type="entry name" value="Prepilin_IV_endopep_pep"/>
</dbReference>
<dbReference type="PRINTS" id="PR00864">
    <property type="entry name" value="PREPILNPTASE"/>
</dbReference>